<dbReference type="PANTHER" id="PTHR43245:SF23">
    <property type="entry name" value="NAD(P)-BINDING DOMAIN-CONTAINING PROTEIN"/>
    <property type="match status" value="1"/>
</dbReference>
<comment type="caution">
    <text evidence="2">The sequence shown here is derived from an EMBL/GenBank/DDBJ whole genome shotgun (WGS) entry which is preliminary data.</text>
</comment>
<reference evidence="2 3" key="1">
    <citation type="journal article" date="2014" name="PLoS Genet.">
        <title>Phylogenetically driven sequencing of extremely halophilic archaea reveals strategies for static and dynamic osmo-response.</title>
        <authorList>
            <person name="Becker E.A."/>
            <person name="Seitzer P.M."/>
            <person name="Tritt A."/>
            <person name="Larsen D."/>
            <person name="Krusor M."/>
            <person name="Yao A.I."/>
            <person name="Wu D."/>
            <person name="Madern D."/>
            <person name="Eisen J.A."/>
            <person name="Darling A.E."/>
            <person name="Facciotti M.T."/>
        </authorList>
    </citation>
    <scope>NUCLEOTIDE SEQUENCE [LARGE SCALE GENOMIC DNA]</scope>
    <source>
        <strain evidence="2 3">DSM 12278</strain>
    </source>
</reference>
<name>M0B688_NATA1</name>
<dbReference type="Gene3D" id="3.40.50.720">
    <property type="entry name" value="NAD(P)-binding Rossmann-like Domain"/>
    <property type="match status" value="1"/>
</dbReference>
<dbReference type="Proteomes" id="UP000011554">
    <property type="component" value="Unassembled WGS sequence"/>
</dbReference>
<protein>
    <submittedName>
        <fullName evidence="2">UDP-glucose 4-epimerase</fullName>
    </submittedName>
</protein>
<feature type="domain" description="NAD-dependent epimerase/dehydratase" evidence="1">
    <location>
        <begin position="3"/>
        <end position="223"/>
    </location>
</feature>
<dbReference type="Pfam" id="PF01370">
    <property type="entry name" value="Epimerase"/>
    <property type="match status" value="1"/>
</dbReference>
<proteinExistence type="predicted"/>
<evidence type="ECO:0000259" key="1">
    <source>
        <dbReference type="Pfam" id="PF01370"/>
    </source>
</evidence>
<dbReference type="SUPFAM" id="SSF51735">
    <property type="entry name" value="NAD(P)-binding Rossmann-fold domains"/>
    <property type="match status" value="1"/>
</dbReference>
<evidence type="ECO:0000313" key="3">
    <source>
        <dbReference type="Proteomes" id="UP000011554"/>
    </source>
</evidence>
<dbReference type="InterPro" id="IPR050177">
    <property type="entry name" value="Lipid_A_modif_metabolic_enz"/>
</dbReference>
<dbReference type="PANTHER" id="PTHR43245">
    <property type="entry name" value="BIFUNCTIONAL POLYMYXIN RESISTANCE PROTEIN ARNA"/>
    <property type="match status" value="1"/>
</dbReference>
<sequence>MRVAITGAAGYIGSRIVAQLQSERPDWELTALDNFYRGSLREIGSVTVEHVDVRNRDRLWDALEGADIVMHLAAISGIEDCTEHPELTYDVNVTGTGHVVRFCRRTNTGLIFPTSMAVVGDPQEFPITADHPRDPLNWYGRTKVIGERLIDELATDSFPAHHLLKSNLYGTHTVDGRVVTKATVLNFFAERALENESLPVYEPGTQSRNFVHVKDVARAYIHSADVLLEDLAEGSTGIETFTIASDEDPSVLDIAETVRENAAAQAGFDASIELTENPRGNETLVDDFPVETTRAHEVLGWDPIETVDETIRSLIETNAR</sequence>
<gene>
    <name evidence="2" type="ORF">C481_00705</name>
</gene>
<dbReference type="InterPro" id="IPR036291">
    <property type="entry name" value="NAD(P)-bd_dom_sf"/>
</dbReference>
<keyword evidence="3" id="KW-1185">Reference proteome</keyword>
<accession>M0B688</accession>
<organism evidence="2 3">
    <name type="scientific">Natrialba asiatica (strain ATCC 700177 / DSM 12278 / JCM 9576 / FERM P-10747 / NBRC 102637 / 172P1)</name>
    <dbReference type="NCBI Taxonomy" id="29540"/>
    <lineage>
        <taxon>Archaea</taxon>
        <taxon>Methanobacteriati</taxon>
        <taxon>Methanobacteriota</taxon>
        <taxon>Stenosarchaea group</taxon>
        <taxon>Halobacteria</taxon>
        <taxon>Halobacteriales</taxon>
        <taxon>Natrialbaceae</taxon>
        <taxon>Natrialba</taxon>
    </lineage>
</organism>
<dbReference type="STRING" id="29540.C481_00705"/>
<dbReference type="InterPro" id="IPR001509">
    <property type="entry name" value="Epimerase_deHydtase"/>
</dbReference>
<dbReference type="PATRIC" id="fig|29540.5.peg.146"/>
<dbReference type="OrthoDB" id="200501at2157"/>
<dbReference type="AlphaFoldDB" id="M0B688"/>
<dbReference type="RefSeq" id="WP_006106814.1">
    <property type="nucleotide sequence ID" value="NZ_AOIO01000003.1"/>
</dbReference>
<evidence type="ECO:0000313" key="2">
    <source>
        <dbReference type="EMBL" id="ELZ06007.1"/>
    </source>
</evidence>
<dbReference type="eggNOG" id="arCOG01376">
    <property type="taxonomic scope" value="Archaea"/>
</dbReference>
<dbReference type="EMBL" id="AOIO01000003">
    <property type="protein sequence ID" value="ELZ06007.1"/>
    <property type="molecule type" value="Genomic_DNA"/>
</dbReference>